<dbReference type="EMBL" id="CT868024">
    <property type="protein sequence ID" value="CAK63234.1"/>
    <property type="molecule type" value="Genomic_DNA"/>
</dbReference>
<gene>
    <name evidence="3" type="ORF">GSPATT00033087001</name>
</gene>
<organism evidence="3 4">
    <name type="scientific">Paramecium tetraurelia</name>
    <dbReference type="NCBI Taxonomy" id="5888"/>
    <lineage>
        <taxon>Eukaryota</taxon>
        <taxon>Sar</taxon>
        <taxon>Alveolata</taxon>
        <taxon>Ciliophora</taxon>
        <taxon>Intramacronucleata</taxon>
        <taxon>Oligohymenophorea</taxon>
        <taxon>Peniculida</taxon>
        <taxon>Parameciidae</taxon>
        <taxon>Paramecium</taxon>
    </lineage>
</organism>
<evidence type="ECO:0000256" key="1">
    <source>
        <dbReference type="SAM" id="MobiDB-lite"/>
    </source>
</evidence>
<keyword evidence="2" id="KW-0472">Membrane</keyword>
<dbReference type="InParanoid" id="A0BXG7"/>
<dbReference type="RefSeq" id="XP_001430632.1">
    <property type="nucleotide sequence ID" value="XM_001430595.1"/>
</dbReference>
<dbReference type="Proteomes" id="UP000000600">
    <property type="component" value="Unassembled WGS sequence"/>
</dbReference>
<dbReference type="InterPro" id="IPR004345">
    <property type="entry name" value="TB2_DP1_HVA22"/>
</dbReference>
<evidence type="ECO:0000313" key="3">
    <source>
        <dbReference type="EMBL" id="CAK63234.1"/>
    </source>
</evidence>
<sequence length="356" mass="41704">MMPNNQYQSPQSSQLPVQSYKYLEVVREEDAEDEKPTHIFSENLTESQTRMLTAYTTPMKNIKRNGGNSSSSGRSPFQELQKSSSNQVIQITECLENINNCNPKQEFSFEVQMTFFLICISPYQNAFTVINYFFTLYPIQTFHLIIFDTINQSAISILFISNKQFYTSSPLSQQLQGGETLQFIVYISIEQQLIFKVMQQIDQFINFVGLEACDYEKTLIGISHYLGFRRPSYLALLYLSFSLLLIYLNIQPQFISDFIGFCFPTFKTLQALNSIYDSQLKWITYWIMYSLVVLSHKIILYYIQAYTLYYILRIAVFIYLFSSGAEKLQQSIEILYKKYSQGIERKLEELNQKFTF</sequence>
<keyword evidence="2" id="KW-1133">Transmembrane helix</keyword>
<evidence type="ECO:0000256" key="2">
    <source>
        <dbReference type="SAM" id="Phobius"/>
    </source>
</evidence>
<feature type="transmembrane region" description="Helical" evidence="2">
    <location>
        <begin position="233"/>
        <end position="250"/>
    </location>
</feature>
<keyword evidence="4" id="KW-1185">Reference proteome</keyword>
<proteinExistence type="predicted"/>
<dbReference type="KEGG" id="ptm:GSPATT00033087001"/>
<dbReference type="GeneID" id="5016416"/>
<feature type="transmembrane region" description="Helical" evidence="2">
    <location>
        <begin position="298"/>
        <end position="321"/>
    </location>
</feature>
<evidence type="ECO:0000313" key="4">
    <source>
        <dbReference type="Proteomes" id="UP000000600"/>
    </source>
</evidence>
<dbReference type="STRING" id="5888.A0BXG7"/>
<name>A0BXG7_PARTE</name>
<protein>
    <recommendedName>
        <fullName evidence="5">Transmembrane protein</fullName>
    </recommendedName>
</protein>
<feature type="compositionally biased region" description="Low complexity" evidence="1">
    <location>
        <begin position="64"/>
        <end position="75"/>
    </location>
</feature>
<dbReference type="AlphaFoldDB" id="A0BXG7"/>
<evidence type="ECO:0008006" key="5">
    <source>
        <dbReference type="Google" id="ProtNLM"/>
    </source>
</evidence>
<accession>A0BXG7</accession>
<dbReference type="OrthoDB" id="10009287at2759"/>
<feature type="region of interest" description="Disordered" evidence="1">
    <location>
        <begin position="58"/>
        <end position="80"/>
    </location>
</feature>
<dbReference type="HOGENOM" id="CLU_779540_0_0_1"/>
<dbReference type="Pfam" id="PF03134">
    <property type="entry name" value="TB2_DP1_HVA22"/>
    <property type="match status" value="1"/>
</dbReference>
<keyword evidence="2" id="KW-0812">Transmembrane</keyword>
<reference evidence="3 4" key="1">
    <citation type="journal article" date="2006" name="Nature">
        <title>Global trends of whole-genome duplications revealed by the ciliate Paramecium tetraurelia.</title>
        <authorList>
            <consortium name="Genoscope"/>
            <person name="Aury J.-M."/>
            <person name="Jaillon O."/>
            <person name="Duret L."/>
            <person name="Noel B."/>
            <person name="Jubin C."/>
            <person name="Porcel B.M."/>
            <person name="Segurens B."/>
            <person name="Daubin V."/>
            <person name="Anthouard V."/>
            <person name="Aiach N."/>
            <person name="Arnaiz O."/>
            <person name="Billaut A."/>
            <person name="Beisson J."/>
            <person name="Blanc I."/>
            <person name="Bouhouche K."/>
            <person name="Camara F."/>
            <person name="Duharcourt S."/>
            <person name="Guigo R."/>
            <person name="Gogendeau D."/>
            <person name="Katinka M."/>
            <person name="Keller A.-M."/>
            <person name="Kissmehl R."/>
            <person name="Klotz C."/>
            <person name="Koll F."/>
            <person name="Le Moue A."/>
            <person name="Lepere C."/>
            <person name="Malinsky S."/>
            <person name="Nowacki M."/>
            <person name="Nowak J.K."/>
            <person name="Plattner H."/>
            <person name="Poulain J."/>
            <person name="Ruiz F."/>
            <person name="Serrano V."/>
            <person name="Zagulski M."/>
            <person name="Dessen P."/>
            <person name="Betermier M."/>
            <person name="Weissenbach J."/>
            <person name="Scarpelli C."/>
            <person name="Schachter V."/>
            <person name="Sperling L."/>
            <person name="Meyer E."/>
            <person name="Cohen J."/>
            <person name="Wincker P."/>
        </authorList>
    </citation>
    <scope>NUCLEOTIDE SEQUENCE [LARGE SCALE GENOMIC DNA]</scope>
    <source>
        <strain evidence="3 4">Stock d4-2</strain>
    </source>
</reference>